<feature type="domain" description="Metalloprotease TldD/E C-terminal" evidence="2">
    <location>
        <begin position="213"/>
        <end position="429"/>
    </location>
</feature>
<gene>
    <name evidence="4" type="ORF">RJ53_08580</name>
</gene>
<evidence type="ECO:0000259" key="2">
    <source>
        <dbReference type="Pfam" id="PF19289"/>
    </source>
</evidence>
<dbReference type="Proteomes" id="UP000730161">
    <property type="component" value="Unassembled WGS sequence"/>
</dbReference>
<dbReference type="PANTHER" id="PTHR43421:SF1">
    <property type="entry name" value="METALLOPROTEASE PMBA"/>
    <property type="match status" value="1"/>
</dbReference>
<dbReference type="GO" id="GO:0006508">
    <property type="term" value="P:proteolysis"/>
    <property type="evidence" value="ECO:0007669"/>
    <property type="project" value="InterPro"/>
</dbReference>
<dbReference type="InterPro" id="IPR035068">
    <property type="entry name" value="TldD/PmbA_N"/>
</dbReference>
<feature type="domain" description="Metalloprotease TldD/E N-terminal" evidence="1">
    <location>
        <begin position="20"/>
        <end position="82"/>
    </location>
</feature>
<dbReference type="SUPFAM" id="SSF111283">
    <property type="entry name" value="Putative modulator of DNA gyrase, PmbA/TldD"/>
    <property type="match status" value="1"/>
</dbReference>
<accession>A0A8J8B7D0</accession>
<dbReference type="Pfam" id="PF19289">
    <property type="entry name" value="PmbA_TldD_3rd"/>
    <property type="match status" value="1"/>
</dbReference>
<proteinExistence type="predicted"/>
<dbReference type="PANTHER" id="PTHR43421">
    <property type="entry name" value="METALLOPROTEASE PMBA"/>
    <property type="match status" value="1"/>
</dbReference>
<dbReference type="Gene3D" id="3.30.2290.10">
    <property type="entry name" value="PmbA/TldD superfamily"/>
    <property type="match status" value="1"/>
</dbReference>
<feature type="domain" description="Metalloprotease TldD/E central" evidence="3">
    <location>
        <begin position="115"/>
        <end position="203"/>
    </location>
</feature>
<dbReference type="GO" id="GO:0008237">
    <property type="term" value="F:metallopeptidase activity"/>
    <property type="evidence" value="ECO:0007669"/>
    <property type="project" value="InterPro"/>
</dbReference>
<dbReference type="Pfam" id="PF19290">
    <property type="entry name" value="PmbA_TldD_2nd"/>
    <property type="match status" value="1"/>
</dbReference>
<dbReference type="AlphaFoldDB" id="A0A8J8B7D0"/>
<evidence type="ECO:0000259" key="3">
    <source>
        <dbReference type="Pfam" id="PF19290"/>
    </source>
</evidence>
<dbReference type="InterPro" id="IPR045570">
    <property type="entry name" value="Metalloprtase-TldD/E_cen_dom"/>
</dbReference>
<dbReference type="InterPro" id="IPR045569">
    <property type="entry name" value="Metalloprtase-TldD/E_C"/>
</dbReference>
<dbReference type="InterPro" id="IPR036059">
    <property type="entry name" value="TldD/PmbA_sf"/>
</dbReference>
<protein>
    <recommendedName>
        <fullName evidence="6">TldD/PmbA family protein</fullName>
    </recommendedName>
</protein>
<keyword evidence="5" id="KW-1185">Reference proteome</keyword>
<name>A0A8J8B7D0_9EURY</name>
<dbReference type="OrthoDB" id="84520at2157"/>
<reference evidence="4" key="1">
    <citation type="submission" date="2014-12" db="EMBL/GenBank/DDBJ databases">
        <authorList>
            <person name="Huang H.-H."/>
            <person name="Chen S.-C."/>
            <person name="Lai M.-C."/>
        </authorList>
    </citation>
    <scope>NUCLEOTIDE SEQUENCE</scope>
    <source>
        <strain evidence="4">K1F9705b</strain>
    </source>
</reference>
<comment type="caution">
    <text evidence="4">The sequence shown here is derived from an EMBL/GenBank/DDBJ whole genome shotgun (WGS) entry which is preliminary data.</text>
</comment>
<dbReference type="InterPro" id="IPR002510">
    <property type="entry name" value="Metalloprtase-TldD/E_N"/>
</dbReference>
<dbReference type="InterPro" id="IPR047657">
    <property type="entry name" value="PmbA"/>
</dbReference>
<dbReference type="GO" id="GO:0005829">
    <property type="term" value="C:cytosol"/>
    <property type="evidence" value="ECO:0007669"/>
    <property type="project" value="TreeGrafter"/>
</dbReference>
<dbReference type="Pfam" id="PF01523">
    <property type="entry name" value="PmbA_TldD_1st"/>
    <property type="match status" value="1"/>
</dbReference>
<evidence type="ECO:0008006" key="6">
    <source>
        <dbReference type="Google" id="ProtNLM"/>
    </source>
</evidence>
<sequence length="430" mass="45257">MFEGIEDDIIEYGMGIVDEVEVACIRSESVSIELKKTVPAHAGESYGTGLIIRVIDGGRIGSSSTSSPDTWRSCLDQAIASARLAEAVPWGGLPGPVPLPGEPLAFDPSVRLNPDVALSFCNDLLKGAEEYPEAMVVGGGAGFSLSTVLLANSAGISYHEEHSSVSASLEAIADQSTGFEYDRSAFMDIDPHAIGRTAAELATGSRNGVPMTTGTYDLLFSPMAFASLAASLLQSALNGRNVHLGRSFLAGKLGEVIASEDLTVTDDPFYQGGLGSTRFDAEGVPTSKIDLIKDGILTSYLYDLKTAYRFGTKSTGNASHGGPGGGIGIGIHNMIFDAERMAEPGEGRCVYIHDVIGAHTANPLTGDFSVEVQNSFFMKDGEKGDPIRKAMLAGNIFEMLGKIVGMGETPRRIGSVIVPPVRVSDMRLVG</sequence>
<evidence type="ECO:0000313" key="4">
    <source>
        <dbReference type="EMBL" id="MBR1369537.1"/>
    </source>
</evidence>
<evidence type="ECO:0000313" key="5">
    <source>
        <dbReference type="Proteomes" id="UP000730161"/>
    </source>
</evidence>
<dbReference type="RefSeq" id="WP_211531251.1">
    <property type="nucleotide sequence ID" value="NZ_JWHL01000014.1"/>
</dbReference>
<evidence type="ECO:0000259" key="1">
    <source>
        <dbReference type="Pfam" id="PF01523"/>
    </source>
</evidence>
<dbReference type="EMBL" id="JWHL01000014">
    <property type="protein sequence ID" value="MBR1369537.1"/>
    <property type="molecule type" value="Genomic_DNA"/>
</dbReference>
<organism evidence="4 5">
    <name type="scientific">Methanocalculus chunghsingensis</name>
    <dbReference type="NCBI Taxonomy" id="156457"/>
    <lineage>
        <taxon>Archaea</taxon>
        <taxon>Methanobacteriati</taxon>
        <taxon>Methanobacteriota</taxon>
        <taxon>Stenosarchaea group</taxon>
        <taxon>Methanomicrobia</taxon>
        <taxon>Methanomicrobiales</taxon>
        <taxon>Methanocalculaceae</taxon>
        <taxon>Methanocalculus</taxon>
    </lineage>
</organism>